<organism evidence="7 8">
    <name type="scientific">Sporosarcina limicola</name>
    <dbReference type="NCBI Taxonomy" id="34101"/>
    <lineage>
        <taxon>Bacteria</taxon>
        <taxon>Bacillati</taxon>
        <taxon>Bacillota</taxon>
        <taxon>Bacilli</taxon>
        <taxon>Bacillales</taxon>
        <taxon>Caryophanaceae</taxon>
        <taxon>Sporosarcina</taxon>
    </lineage>
</organism>
<dbReference type="InterPro" id="IPR000412">
    <property type="entry name" value="ABC_2_transport"/>
</dbReference>
<dbReference type="InterPro" id="IPR013525">
    <property type="entry name" value="ABC2_TM"/>
</dbReference>
<dbReference type="RefSeq" id="WP_192596876.1">
    <property type="nucleotide sequence ID" value="NZ_JADBEL010000001.1"/>
</dbReference>
<dbReference type="GO" id="GO:0043190">
    <property type="term" value="C:ATP-binding cassette (ABC) transporter complex"/>
    <property type="evidence" value="ECO:0007669"/>
    <property type="project" value="InterPro"/>
</dbReference>
<evidence type="ECO:0000313" key="7">
    <source>
        <dbReference type="EMBL" id="MBE1553042.1"/>
    </source>
</evidence>
<sequence length="247" mass="28132">MLTTQLKYDLLMFSRELFYLIFILVVPPATYIFMGQLYGDFTYAGNLTYAQTYTPSFILLITFGVVFFSFGFEQVMHRTTGVEKRISLSPVPKKVLLLSSILKSIILTSFGFFIVYLIGIIVYNLSFNLLSLISSYGFFILLNALLLTISSAIYSFFSNMNSALVFSIIIFQVVMITGGFAIPVEMMPKFVTVIAEVNPIYHMNKLFIAIWNEQFQLDKSTFISIGYIVALIIIALVIIRFSTKRRN</sequence>
<feature type="transmembrane region" description="Helical" evidence="5">
    <location>
        <begin position="57"/>
        <end position="75"/>
    </location>
</feature>
<evidence type="ECO:0000256" key="5">
    <source>
        <dbReference type="SAM" id="Phobius"/>
    </source>
</evidence>
<name>A0A927MH39_9BACL</name>
<dbReference type="EMBL" id="JADBEL010000001">
    <property type="protein sequence ID" value="MBE1553042.1"/>
    <property type="molecule type" value="Genomic_DNA"/>
</dbReference>
<feature type="transmembrane region" description="Helical" evidence="5">
    <location>
        <begin position="164"/>
        <end position="182"/>
    </location>
</feature>
<evidence type="ECO:0000256" key="1">
    <source>
        <dbReference type="ARBA" id="ARBA00004141"/>
    </source>
</evidence>
<dbReference type="PANTHER" id="PTHR43027">
    <property type="entry name" value="DOXORUBICIN RESISTANCE ABC TRANSPORTER PERMEASE PROTEIN DRRC-RELATED"/>
    <property type="match status" value="1"/>
</dbReference>
<evidence type="ECO:0000259" key="6">
    <source>
        <dbReference type="Pfam" id="PF12698"/>
    </source>
</evidence>
<feature type="domain" description="ABC-2 type transporter transmembrane" evidence="6">
    <location>
        <begin position="43"/>
        <end position="238"/>
    </location>
</feature>
<reference evidence="7" key="1">
    <citation type="submission" date="2020-10" db="EMBL/GenBank/DDBJ databases">
        <title>Genomic Encyclopedia of Type Strains, Phase IV (KMG-IV): sequencing the most valuable type-strain genomes for metagenomic binning, comparative biology and taxonomic classification.</title>
        <authorList>
            <person name="Goeker M."/>
        </authorList>
    </citation>
    <scope>NUCLEOTIDE SEQUENCE</scope>
    <source>
        <strain evidence="7">DSM 13886</strain>
    </source>
</reference>
<feature type="transmembrane region" description="Helical" evidence="5">
    <location>
        <begin position="95"/>
        <end position="123"/>
    </location>
</feature>
<feature type="transmembrane region" description="Helical" evidence="5">
    <location>
        <begin position="221"/>
        <end position="241"/>
    </location>
</feature>
<feature type="transmembrane region" description="Helical" evidence="5">
    <location>
        <begin position="17"/>
        <end position="37"/>
    </location>
</feature>
<evidence type="ECO:0000256" key="4">
    <source>
        <dbReference type="ARBA" id="ARBA00023136"/>
    </source>
</evidence>
<keyword evidence="4 5" id="KW-0472">Membrane</keyword>
<dbReference type="Proteomes" id="UP000658225">
    <property type="component" value="Unassembled WGS sequence"/>
</dbReference>
<dbReference type="InterPro" id="IPR052902">
    <property type="entry name" value="ABC-2_transporter"/>
</dbReference>
<evidence type="ECO:0000256" key="3">
    <source>
        <dbReference type="ARBA" id="ARBA00022989"/>
    </source>
</evidence>
<accession>A0A927MH39</accession>
<dbReference type="AlphaFoldDB" id="A0A927MH39"/>
<keyword evidence="3 5" id="KW-1133">Transmembrane helix</keyword>
<gene>
    <name evidence="7" type="ORF">H4683_000111</name>
</gene>
<keyword evidence="2 5" id="KW-0812">Transmembrane</keyword>
<feature type="transmembrane region" description="Helical" evidence="5">
    <location>
        <begin position="135"/>
        <end position="157"/>
    </location>
</feature>
<dbReference type="PIRSF" id="PIRSF006648">
    <property type="entry name" value="DrrB"/>
    <property type="match status" value="1"/>
</dbReference>
<dbReference type="Pfam" id="PF12698">
    <property type="entry name" value="ABC2_membrane_3"/>
    <property type="match status" value="1"/>
</dbReference>
<comment type="subcellular location">
    <subcellularLocation>
        <location evidence="1">Membrane</location>
        <topology evidence="1">Multi-pass membrane protein</topology>
    </subcellularLocation>
</comment>
<dbReference type="GO" id="GO:0140359">
    <property type="term" value="F:ABC-type transporter activity"/>
    <property type="evidence" value="ECO:0007669"/>
    <property type="project" value="InterPro"/>
</dbReference>
<protein>
    <submittedName>
        <fullName evidence="7">ABC-2 type transport system permease protein</fullName>
    </submittedName>
</protein>
<keyword evidence="8" id="KW-1185">Reference proteome</keyword>
<evidence type="ECO:0000256" key="2">
    <source>
        <dbReference type="ARBA" id="ARBA00022692"/>
    </source>
</evidence>
<dbReference type="PANTHER" id="PTHR43027:SF2">
    <property type="entry name" value="TRANSPORT PERMEASE PROTEIN"/>
    <property type="match status" value="1"/>
</dbReference>
<evidence type="ECO:0000313" key="8">
    <source>
        <dbReference type="Proteomes" id="UP000658225"/>
    </source>
</evidence>
<comment type="caution">
    <text evidence="7">The sequence shown here is derived from an EMBL/GenBank/DDBJ whole genome shotgun (WGS) entry which is preliminary data.</text>
</comment>
<proteinExistence type="predicted"/>